<evidence type="ECO:0000256" key="8">
    <source>
        <dbReference type="ARBA" id="ARBA00023180"/>
    </source>
</evidence>
<dbReference type="AlphaFoldDB" id="A0A9N8HGK9"/>
<evidence type="ECO:0000256" key="4">
    <source>
        <dbReference type="ARBA" id="ARBA00022692"/>
    </source>
</evidence>
<evidence type="ECO:0000256" key="1">
    <source>
        <dbReference type="ARBA" id="ARBA00004323"/>
    </source>
</evidence>
<sequence length="352" mass="40423">MMNGDQVSEQQRKQDKQKRIQEALKAQTKYPSHYLFAHNDKHKLMFCWIEKVGCTFFKKIFSNLHSEGITERILRQNLRDVMQNMKWEKAVFYREPLSRFLSGWLDKCRGRTRVYCESVFGGSNVTFPEAVFLLKDMDPEKVDGHFHPQVQHCGGVTRDVLDDVFTTKKRLQDHDSTRYAVRKMLQPFELTDEQFDRVYPPGLGNNDHSKNANAQLKEHYQDPQLVSIIVQYFIKDYKVFQIPVPDFARDALYQLRERKDPYAFNDEEMLQLGLPLGPPPPTALPVHAVAATNETAVDLALVGAVLGNSQLEAGGVHAVFVIMVLLWPILRRWSRVGCIIGYVAANVVIATL</sequence>
<dbReference type="Pfam" id="PF03567">
    <property type="entry name" value="Sulfotransfer_2"/>
    <property type="match status" value="1"/>
</dbReference>
<dbReference type="GO" id="GO:0016051">
    <property type="term" value="P:carbohydrate biosynthetic process"/>
    <property type="evidence" value="ECO:0007669"/>
    <property type="project" value="InterPro"/>
</dbReference>
<organism evidence="9 10">
    <name type="scientific">Seminavis robusta</name>
    <dbReference type="NCBI Taxonomy" id="568900"/>
    <lineage>
        <taxon>Eukaryota</taxon>
        <taxon>Sar</taxon>
        <taxon>Stramenopiles</taxon>
        <taxon>Ochrophyta</taxon>
        <taxon>Bacillariophyta</taxon>
        <taxon>Bacillariophyceae</taxon>
        <taxon>Bacillariophycidae</taxon>
        <taxon>Naviculales</taxon>
        <taxon>Naviculaceae</taxon>
        <taxon>Seminavis</taxon>
    </lineage>
</organism>
<evidence type="ECO:0000256" key="3">
    <source>
        <dbReference type="ARBA" id="ARBA00022679"/>
    </source>
</evidence>
<dbReference type="InterPro" id="IPR018011">
    <property type="entry name" value="Carb_sulfotrans_8-10"/>
</dbReference>
<keyword evidence="3" id="KW-0808">Transferase</keyword>
<evidence type="ECO:0000313" key="10">
    <source>
        <dbReference type="Proteomes" id="UP001153069"/>
    </source>
</evidence>
<proteinExistence type="inferred from homology"/>
<comment type="similarity">
    <text evidence="2">Belongs to the sulfotransferase 2 family.</text>
</comment>
<dbReference type="GO" id="GO:0008146">
    <property type="term" value="F:sulfotransferase activity"/>
    <property type="evidence" value="ECO:0007669"/>
    <property type="project" value="InterPro"/>
</dbReference>
<keyword evidence="6" id="KW-0333">Golgi apparatus</keyword>
<name>A0A9N8HGK9_9STRA</name>
<evidence type="ECO:0000256" key="6">
    <source>
        <dbReference type="ARBA" id="ARBA00023034"/>
    </source>
</evidence>
<keyword evidence="8" id="KW-0325">Glycoprotein</keyword>
<evidence type="ECO:0000256" key="2">
    <source>
        <dbReference type="ARBA" id="ARBA00006339"/>
    </source>
</evidence>
<comment type="subcellular location">
    <subcellularLocation>
        <location evidence="1">Golgi apparatus membrane</location>
        <topology evidence="1">Single-pass type II membrane protein</topology>
    </subcellularLocation>
</comment>
<dbReference type="OrthoDB" id="6117100at2759"/>
<reference evidence="9" key="1">
    <citation type="submission" date="2020-06" db="EMBL/GenBank/DDBJ databases">
        <authorList>
            <consortium name="Plant Systems Biology data submission"/>
        </authorList>
    </citation>
    <scope>NUCLEOTIDE SEQUENCE</scope>
    <source>
        <strain evidence="9">D6</strain>
    </source>
</reference>
<keyword evidence="10" id="KW-1185">Reference proteome</keyword>
<dbReference type="Proteomes" id="UP001153069">
    <property type="component" value="Unassembled WGS sequence"/>
</dbReference>
<evidence type="ECO:0000256" key="7">
    <source>
        <dbReference type="ARBA" id="ARBA00023136"/>
    </source>
</evidence>
<dbReference type="PANTHER" id="PTHR12137:SF54">
    <property type="entry name" value="CARBOHYDRATE SULFOTRANSFERASE"/>
    <property type="match status" value="1"/>
</dbReference>
<dbReference type="InterPro" id="IPR005331">
    <property type="entry name" value="Sulfotransferase"/>
</dbReference>
<accession>A0A9N8HGK9</accession>
<keyword evidence="7" id="KW-0472">Membrane</keyword>
<dbReference type="GO" id="GO:0000139">
    <property type="term" value="C:Golgi membrane"/>
    <property type="evidence" value="ECO:0007669"/>
    <property type="project" value="UniProtKB-SubCell"/>
</dbReference>
<keyword evidence="5" id="KW-1133">Transmembrane helix</keyword>
<protein>
    <submittedName>
        <fullName evidence="9">Carbohydrate (N-acetylgalactosamine 4-0) sulfotransferase 14</fullName>
    </submittedName>
</protein>
<keyword evidence="4" id="KW-0812">Transmembrane</keyword>
<dbReference type="PANTHER" id="PTHR12137">
    <property type="entry name" value="CARBOHYDRATE SULFOTRANSFERASE"/>
    <property type="match status" value="1"/>
</dbReference>
<gene>
    <name evidence="9" type="ORF">SEMRO_489_G153390.1</name>
</gene>
<dbReference type="EMBL" id="CAICTM010000488">
    <property type="protein sequence ID" value="CAB9511540.1"/>
    <property type="molecule type" value="Genomic_DNA"/>
</dbReference>
<evidence type="ECO:0000256" key="5">
    <source>
        <dbReference type="ARBA" id="ARBA00022989"/>
    </source>
</evidence>
<evidence type="ECO:0000313" key="9">
    <source>
        <dbReference type="EMBL" id="CAB9511540.1"/>
    </source>
</evidence>
<comment type="caution">
    <text evidence="9">The sequence shown here is derived from an EMBL/GenBank/DDBJ whole genome shotgun (WGS) entry which is preliminary data.</text>
</comment>